<dbReference type="InterPro" id="IPR037171">
    <property type="entry name" value="NagB/RpiA_transferase-like"/>
</dbReference>
<keyword evidence="5" id="KW-0479">Metal-binding</keyword>
<feature type="binding site" evidence="4">
    <location>
        <begin position="7"/>
        <end position="11"/>
    </location>
    <ligand>
        <name>ATP</name>
        <dbReference type="ChEBI" id="CHEBI:30616"/>
    </ligand>
</feature>
<evidence type="ECO:0000256" key="5">
    <source>
        <dbReference type="RuleBase" id="RU361279"/>
    </source>
</evidence>
<dbReference type="Pfam" id="PF01812">
    <property type="entry name" value="5-FTHF_cyc-lig"/>
    <property type="match status" value="1"/>
</dbReference>
<sequence>MTKPEEKAALRAELRAKRDAFVIAMAPGEREAAEAALADRAGETIAAAKIIAGYIGLGSEISCMAMLARGAANGATTALAYVDGRDRPMRFLRWAPGDPLERGWFNLLQPPADAPEVTPDLILTPLLGFDSRFMRIGQGAGFYDRAFAANRTARRLGIAWSVQQVDVVPCDPWDQPLDLICTERKLLHQGFK</sequence>
<dbReference type="InterPro" id="IPR002698">
    <property type="entry name" value="FTHF_cligase"/>
</dbReference>
<proteinExistence type="inferred from homology"/>
<dbReference type="GO" id="GO:0030272">
    <property type="term" value="F:5-formyltetrahydrofolate cyclo-ligase activity"/>
    <property type="evidence" value="ECO:0007669"/>
    <property type="project" value="UniProtKB-EC"/>
</dbReference>
<keyword evidence="7" id="KW-1185">Reference proteome</keyword>
<dbReference type="Proteomes" id="UP000282971">
    <property type="component" value="Unassembled WGS sequence"/>
</dbReference>
<evidence type="ECO:0000256" key="1">
    <source>
        <dbReference type="ARBA" id="ARBA00010638"/>
    </source>
</evidence>
<dbReference type="AlphaFoldDB" id="A0A437M4L3"/>
<comment type="cofactor">
    <cofactor evidence="5">
        <name>Mg(2+)</name>
        <dbReference type="ChEBI" id="CHEBI:18420"/>
    </cofactor>
</comment>
<dbReference type="RefSeq" id="WP_127740400.1">
    <property type="nucleotide sequence ID" value="NZ_SACN01000001.1"/>
</dbReference>
<organism evidence="6 7">
    <name type="scientific">Sphingomonas crocodyli</name>
    <dbReference type="NCBI Taxonomy" id="1979270"/>
    <lineage>
        <taxon>Bacteria</taxon>
        <taxon>Pseudomonadati</taxon>
        <taxon>Pseudomonadota</taxon>
        <taxon>Alphaproteobacteria</taxon>
        <taxon>Sphingomonadales</taxon>
        <taxon>Sphingomonadaceae</taxon>
        <taxon>Sphingomonas</taxon>
    </lineage>
</organism>
<feature type="binding site" evidence="4">
    <location>
        <begin position="135"/>
        <end position="143"/>
    </location>
    <ligand>
        <name>ATP</name>
        <dbReference type="ChEBI" id="CHEBI:30616"/>
    </ligand>
</feature>
<comment type="similarity">
    <text evidence="1 5">Belongs to the 5-formyltetrahydrofolate cyclo-ligase family.</text>
</comment>
<dbReference type="EMBL" id="SACN01000001">
    <property type="protein sequence ID" value="RVT92618.1"/>
    <property type="molecule type" value="Genomic_DNA"/>
</dbReference>
<dbReference type="NCBIfam" id="TIGR02727">
    <property type="entry name" value="MTHFS_bact"/>
    <property type="match status" value="1"/>
</dbReference>
<gene>
    <name evidence="6" type="ORF">EOD43_01450</name>
</gene>
<dbReference type="EC" id="6.3.3.2" evidence="5"/>
<reference evidence="6 7" key="1">
    <citation type="submission" date="2019-01" db="EMBL/GenBank/DDBJ databases">
        <authorList>
            <person name="Chen W.-M."/>
        </authorList>
    </citation>
    <scope>NUCLEOTIDE SEQUENCE [LARGE SCALE GENOMIC DNA]</scope>
    <source>
        <strain evidence="6 7">CCP-7</strain>
    </source>
</reference>
<evidence type="ECO:0000313" key="6">
    <source>
        <dbReference type="EMBL" id="RVT92618.1"/>
    </source>
</evidence>
<comment type="catalytic activity">
    <reaction evidence="5">
        <text>(6S)-5-formyl-5,6,7,8-tetrahydrofolate + ATP = (6R)-5,10-methenyltetrahydrofolate + ADP + phosphate</text>
        <dbReference type="Rhea" id="RHEA:10488"/>
        <dbReference type="ChEBI" id="CHEBI:30616"/>
        <dbReference type="ChEBI" id="CHEBI:43474"/>
        <dbReference type="ChEBI" id="CHEBI:57455"/>
        <dbReference type="ChEBI" id="CHEBI:57457"/>
        <dbReference type="ChEBI" id="CHEBI:456216"/>
        <dbReference type="EC" id="6.3.3.2"/>
    </reaction>
</comment>
<dbReference type="PANTHER" id="PTHR23407:SF1">
    <property type="entry name" value="5-FORMYLTETRAHYDROFOLATE CYCLO-LIGASE"/>
    <property type="match status" value="1"/>
</dbReference>
<dbReference type="SUPFAM" id="SSF100950">
    <property type="entry name" value="NagB/RpiA/CoA transferase-like"/>
    <property type="match status" value="1"/>
</dbReference>
<dbReference type="PIRSF" id="PIRSF006806">
    <property type="entry name" value="FTHF_cligase"/>
    <property type="match status" value="1"/>
</dbReference>
<dbReference type="Gene3D" id="3.40.50.10420">
    <property type="entry name" value="NagB/RpiA/CoA transferase-like"/>
    <property type="match status" value="1"/>
</dbReference>
<feature type="binding site" evidence="4">
    <location>
        <position position="60"/>
    </location>
    <ligand>
        <name>substrate</name>
    </ligand>
</feature>
<feature type="binding site" evidence="4">
    <location>
        <position position="55"/>
    </location>
    <ligand>
        <name>substrate</name>
    </ligand>
</feature>
<dbReference type="GO" id="GO:0005524">
    <property type="term" value="F:ATP binding"/>
    <property type="evidence" value="ECO:0007669"/>
    <property type="project" value="UniProtKB-KW"/>
</dbReference>
<evidence type="ECO:0000256" key="3">
    <source>
        <dbReference type="ARBA" id="ARBA00022840"/>
    </source>
</evidence>
<keyword evidence="5" id="KW-0460">Magnesium</keyword>
<accession>A0A437M4L3</accession>
<evidence type="ECO:0000256" key="2">
    <source>
        <dbReference type="ARBA" id="ARBA00022741"/>
    </source>
</evidence>
<dbReference type="GO" id="GO:0046872">
    <property type="term" value="F:metal ion binding"/>
    <property type="evidence" value="ECO:0007669"/>
    <property type="project" value="UniProtKB-KW"/>
</dbReference>
<keyword evidence="6" id="KW-0436">Ligase</keyword>
<keyword evidence="3 4" id="KW-0067">ATP-binding</keyword>
<keyword evidence="2 4" id="KW-0547">Nucleotide-binding</keyword>
<dbReference type="GO" id="GO:0035999">
    <property type="term" value="P:tetrahydrofolate interconversion"/>
    <property type="evidence" value="ECO:0007669"/>
    <property type="project" value="TreeGrafter"/>
</dbReference>
<dbReference type="GO" id="GO:0009396">
    <property type="term" value="P:folic acid-containing compound biosynthetic process"/>
    <property type="evidence" value="ECO:0007669"/>
    <property type="project" value="TreeGrafter"/>
</dbReference>
<dbReference type="PANTHER" id="PTHR23407">
    <property type="entry name" value="ATPASE INHIBITOR/5-FORMYLTETRAHYDROFOLATE CYCLO-LIGASE"/>
    <property type="match status" value="1"/>
</dbReference>
<evidence type="ECO:0000313" key="7">
    <source>
        <dbReference type="Proteomes" id="UP000282971"/>
    </source>
</evidence>
<protein>
    <recommendedName>
        <fullName evidence="5">5-formyltetrahydrofolate cyclo-ligase</fullName>
        <ecNumber evidence="5">6.3.3.2</ecNumber>
    </recommendedName>
</protein>
<comment type="caution">
    <text evidence="6">The sequence shown here is derived from an EMBL/GenBank/DDBJ whole genome shotgun (WGS) entry which is preliminary data.</text>
</comment>
<name>A0A437M4L3_9SPHN</name>
<evidence type="ECO:0000256" key="4">
    <source>
        <dbReference type="PIRSR" id="PIRSR006806-1"/>
    </source>
</evidence>
<dbReference type="InterPro" id="IPR024185">
    <property type="entry name" value="FTHF_cligase-like_sf"/>
</dbReference>
<dbReference type="OrthoDB" id="9801938at2"/>